<reference evidence="1" key="1">
    <citation type="journal article" date="2022" name="Int. J. Mol. Sci.">
        <title>Draft Genome of Tanacetum Coccineum: Genomic Comparison of Closely Related Tanacetum-Family Plants.</title>
        <authorList>
            <person name="Yamashiro T."/>
            <person name="Shiraishi A."/>
            <person name="Nakayama K."/>
            <person name="Satake H."/>
        </authorList>
    </citation>
    <scope>NUCLEOTIDE SEQUENCE</scope>
</reference>
<evidence type="ECO:0000313" key="1">
    <source>
        <dbReference type="EMBL" id="GJT86346.1"/>
    </source>
</evidence>
<sequence length="170" mass="19126">MKNIFGFVDEIPLDNDIIRIKTLVLSSKQGSFITYLGKEDLLETSPNKLQSCLRSHAIRASQNRKEVQRDESKGDYVVYAFSSKMDGVLFQAQEMLGTLMFQRSTFGGINSKLTNVGSRLPTDGDDPETFFDTRAECSYHAYLRLQTPMILTRLYTSLTTGQTLDNSNGC</sequence>
<dbReference type="Proteomes" id="UP001151760">
    <property type="component" value="Unassembled WGS sequence"/>
</dbReference>
<organism evidence="1 2">
    <name type="scientific">Tanacetum coccineum</name>
    <dbReference type="NCBI Taxonomy" id="301880"/>
    <lineage>
        <taxon>Eukaryota</taxon>
        <taxon>Viridiplantae</taxon>
        <taxon>Streptophyta</taxon>
        <taxon>Embryophyta</taxon>
        <taxon>Tracheophyta</taxon>
        <taxon>Spermatophyta</taxon>
        <taxon>Magnoliopsida</taxon>
        <taxon>eudicotyledons</taxon>
        <taxon>Gunneridae</taxon>
        <taxon>Pentapetalae</taxon>
        <taxon>asterids</taxon>
        <taxon>campanulids</taxon>
        <taxon>Asterales</taxon>
        <taxon>Asteraceae</taxon>
        <taxon>Asteroideae</taxon>
        <taxon>Anthemideae</taxon>
        <taxon>Anthemidinae</taxon>
        <taxon>Tanacetum</taxon>
    </lineage>
</organism>
<keyword evidence="2" id="KW-1185">Reference proteome</keyword>
<evidence type="ECO:0000313" key="2">
    <source>
        <dbReference type="Proteomes" id="UP001151760"/>
    </source>
</evidence>
<gene>
    <name evidence="1" type="ORF">Tco_1068063</name>
</gene>
<name>A0ABQ5HEP0_9ASTR</name>
<dbReference type="EMBL" id="BQNB010019538">
    <property type="protein sequence ID" value="GJT86346.1"/>
    <property type="molecule type" value="Genomic_DNA"/>
</dbReference>
<comment type="caution">
    <text evidence="1">The sequence shown here is derived from an EMBL/GenBank/DDBJ whole genome shotgun (WGS) entry which is preliminary data.</text>
</comment>
<reference evidence="1" key="2">
    <citation type="submission" date="2022-01" db="EMBL/GenBank/DDBJ databases">
        <authorList>
            <person name="Yamashiro T."/>
            <person name="Shiraishi A."/>
            <person name="Satake H."/>
            <person name="Nakayama K."/>
        </authorList>
    </citation>
    <scope>NUCLEOTIDE SEQUENCE</scope>
</reference>
<proteinExistence type="predicted"/>
<dbReference type="Pfam" id="PF12352">
    <property type="entry name" value="V-SNARE_C"/>
    <property type="match status" value="1"/>
</dbReference>
<accession>A0ABQ5HEP0</accession>
<protein>
    <submittedName>
        <fullName evidence="1">Uncharacterized protein</fullName>
    </submittedName>
</protein>